<sequence length="607" mass="65194">MRGKFFAIFIFFIMMMPVLITGCGSGPGSSDGGESVYSMLPEPETGNTASLSSSGLFNITQTSLLSGQIGGSPLSDYASYAARDNMAGWAFGLDRDALEATLGESVASGYENSIAEFIDEIFTHPSVTAKLHAAVENFPLFSGVNDIASLSTLHSVRLKSVSVADGVYTESGAQKSVITLNFILPFELTSQNPDLSACSDAITEIETNDNLSEFISPVNTEWSYEISASLVFFADDLSGQHDEALLTKNSDILGEEEEAAAARNFGQIIWFLENLNSHQIPSYDAMFVFSASNSLISSTLGKIHGTAKGNEDVGCLMAVDALMPEAALIIPNITDESYLDTDYEYYTHTYNDDLDGVTDGDEHGAACLHDKDGKIVIIDGESSCATATGTYDLSDNLSAAGSSVLSGMTAERSVRTPYQKIVQGAEHSHDDVSVRSTSGICNKSPWSHLRTPRFGRGIRLAVSEWAVHGQVADHWNIHWYQRPGSALAQSAISDAAYLIKLIAQDTLVGGSWWGFAFASAGQAYKYASKFNISVAGHKMGGDTNSRIGDLIVALIRYGTMASSVKQYLTSIGISETVDGIAQMIQTQATGWQDYYSGSHKVCGYQFN</sequence>
<evidence type="ECO:0000256" key="1">
    <source>
        <dbReference type="SAM" id="MobiDB-lite"/>
    </source>
</evidence>
<gene>
    <name evidence="2" type="ORF">EP073_03085</name>
</gene>
<protein>
    <submittedName>
        <fullName evidence="2">Uncharacterized protein</fullName>
    </submittedName>
</protein>
<dbReference type="Proteomes" id="UP000287502">
    <property type="component" value="Chromosome"/>
</dbReference>
<evidence type="ECO:0000313" key="3">
    <source>
        <dbReference type="Proteomes" id="UP000287502"/>
    </source>
</evidence>
<dbReference type="KEGG" id="gtl:EP073_03085"/>
<keyword evidence="3" id="KW-1185">Reference proteome</keyword>
<dbReference type="OrthoDB" id="5389866at2"/>
<dbReference type="PROSITE" id="PS51257">
    <property type="entry name" value="PROKAR_LIPOPROTEIN"/>
    <property type="match status" value="1"/>
</dbReference>
<accession>A0A410JWI8</accession>
<organism evidence="2 3">
    <name type="scientific">Geovibrio thiophilus</name>
    <dbReference type="NCBI Taxonomy" id="139438"/>
    <lineage>
        <taxon>Bacteria</taxon>
        <taxon>Pseudomonadati</taxon>
        <taxon>Deferribacterota</taxon>
        <taxon>Deferribacteres</taxon>
        <taxon>Deferribacterales</taxon>
        <taxon>Geovibrionaceae</taxon>
        <taxon>Geovibrio</taxon>
    </lineage>
</organism>
<feature type="region of interest" description="Disordered" evidence="1">
    <location>
        <begin position="31"/>
        <end position="51"/>
    </location>
</feature>
<name>A0A410JWI8_9BACT</name>
<evidence type="ECO:0000313" key="2">
    <source>
        <dbReference type="EMBL" id="QAR32418.1"/>
    </source>
</evidence>
<proteinExistence type="predicted"/>
<dbReference type="RefSeq" id="WP_128465705.1">
    <property type="nucleotide sequence ID" value="NZ_CP035108.1"/>
</dbReference>
<dbReference type="EMBL" id="CP035108">
    <property type="protein sequence ID" value="QAR32418.1"/>
    <property type="molecule type" value="Genomic_DNA"/>
</dbReference>
<reference evidence="2 3" key="1">
    <citation type="submission" date="2019-01" db="EMBL/GenBank/DDBJ databases">
        <title>Geovibrio thiophilus DSM 11263, complete genome.</title>
        <authorList>
            <person name="Spring S."/>
            <person name="Bunk B."/>
            <person name="Sproer C."/>
        </authorList>
    </citation>
    <scope>NUCLEOTIDE SEQUENCE [LARGE SCALE GENOMIC DNA]</scope>
    <source>
        <strain evidence="2 3">DSM 11263</strain>
    </source>
</reference>
<dbReference type="AlphaFoldDB" id="A0A410JWI8"/>